<dbReference type="STRING" id="1048340.SAMN05444487_102268"/>
<evidence type="ECO:0000313" key="3">
    <source>
        <dbReference type="Proteomes" id="UP000198534"/>
    </source>
</evidence>
<proteinExistence type="predicted"/>
<evidence type="ECO:0000259" key="1">
    <source>
        <dbReference type="SMART" id="SM00860"/>
    </source>
</evidence>
<dbReference type="Proteomes" id="UP000198534">
    <property type="component" value="Unassembled WGS sequence"/>
</dbReference>
<protein>
    <submittedName>
        <fullName evidence="2">SMI1 / KNR4 family (SUKH-1)</fullName>
    </submittedName>
</protein>
<organism evidence="2 3">
    <name type="scientific">Marininema mesophilum</name>
    <dbReference type="NCBI Taxonomy" id="1048340"/>
    <lineage>
        <taxon>Bacteria</taxon>
        <taxon>Bacillati</taxon>
        <taxon>Bacillota</taxon>
        <taxon>Bacilli</taxon>
        <taxon>Bacillales</taxon>
        <taxon>Thermoactinomycetaceae</taxon>
        <taxon>Marininema</taxon>
    </lineage>
</organism>
<keyword evidence="3" id="KW-1185">Reference proteome</keyword>
<name>A0A1H2SPB1_9BACL</name>
<feature type="domain" description="Knr4/Smi1-like" evidence="1">
    <location>
        <begin position="43"/>
        <end position="151"/>
    </location>
</feature>
<dbReference type="EMBL" id="FNNQ01000002">
    <property type="protein sequence ID" value="SDW33347.1"/>
    <property type="molecule type" value="Genomic_DNA"/>
</dbReference>
<dbReference type="OrthoDB" id="2355620at2"/>
<dbReference type="RefSeq" id="WP_091736184.1">
    <property type="nucleotide sequence ID" value="NZ_FNNQ01000002.1"/>
</dbReference>
<dbReference type="Pfam" id="PF09346">
    <property type="entry name" value="SMI1_KNR4"/>
    <property type="match status" value="1"/>
</dbReference>
<dbReference type="AlphaFoldDB" id="A0A1H2SPB1"/>
<gene>
    <name evidence="2" type="ORF">SAMN05444487_102268</name>
</gene>
<dbReference type="InterPro" id="IPR037883">
    <property type="entry name" value="Knr4/Smi1-like_sf"/>
</dbReference>
<dbReference type="Gene3D" id="3.40.1580.10">
    <property type="entry name" value="SMI1/KNR4-like"/>
    <property type="match status" value="1"/>
</dbReference>
<dbReference type="SMART" id="SM00860">
    <property type="entry name" value="SMI1_KNR4"/>
    <property type="match status" value="1"/>
</dbReference>
<reference evidence="2 3" key="1">
    <citation type="submission" date="2016-10" db="EMBL/GenBank/DDBJ databases">
        <authorList>
            <person name="de Groot N.N."/>
        </authorList>
    </citation>
    <scope>NUCLEOTIDE SEQUENCE [LARGE SCALE GENOMIC DNA]</scope>
    <source>
        <strain evidence="2 3">DSM 45610</strain>
    </source>
</reference>
<evidence type="ECO:0000313" key="2">
    <source>
        <dbReference type="EMBL" id="SDW33347.1"/>
    </source>
</evidence>
<sequence>MKEGELISKTLQALKSRLNSQKRLQIQQEGGYLEEVACGFNDPATMEELIAFQQKTGWTLPKDYEQFLLLHNGAFLFDDLDLLSLNKIIEYHTDDLPKYVMPIAYYLDSRFVIDTQQYTQGNKDYLVWMDSVLPFEDGTYLNMNFELWLDRLTIAQGEKYWQWKNENPDTFYHYQSLSESQEAEYDEP</sequence>
<accession>A0A1H2SPB1</accession>
<dbReference type="InterPro" id="IPR018958">
    <property type="entry name" value="Knr4/Smi1-like_dom"/>
</dbReference>
<dbReference type="SUPFAM" id="SSF160631">
    <property type="entry name" value="SMI1/KNR4-like"/>
    <property type="match status" value="1"/>
</dbReference>